<comment type="caution">
    <text evidence="2">The sequence shown here is derived from an EMBL/GenBank/DDBJ whole genome shotgun (WGS) entry which is preliminary data.</text>
</comment>
<dbReference type="Proteomes" id="UP000822688">
    <property type="component" value="Chromosome 1"/>
</dbReference>
<sequence length="133" mass="15031">MGSSCYGCGLDGGVNMLKSAHGFSVHWAHCLEFVQAIPLGWHLLHLPPLTRNSLLHLTRNPIVHRPRRPHRSLHAHHAAPMPSRGSQVCNTYCAHREHTELTECRKRAQMPPPKSTTHETKPSTRRIVPKPLR</sequence>
<evidence type="ECO:0000256" key="1">
    <source>
        <dbReference type="SAM" id="MobiDB-lite"/>
    </source>
</evidence>
<proteinExistence type="predicted"/>
<evidence type="ECO:0000313" key="2">
    <source>
        <dbReference type="EMBL" id="KAG0590526.1"/>
    </source>
</evidence>
<reference evidence="2" key="1">
    <citation type="submission" date="2020-06" db="EMBL/GenBank/DDBJ databases">
        <title>WGS assembly of Ceratodon purpureus strain R40.</title>
        <authorList>
            <person name="Carey S.B."/>
            <person name="Jenkins J."/>
            <person name="Shu S."/>
            <person name="Lovell J.T."/>
            <person name="Sreedasyam A."/>
            <person name="Maumus F."/>
            <person name="Tiley G.P."/>
            <person name="Fernandez-Pozo N."/>
            <person name="Barry K."/>
            <person name="Chen C."/>
            <person name="Wang M."/>
            <person name="Lipzen A."/>
            <person name="Daum C."/>
            <person name="Saski C.A."/>
            <person name="Payton A.C."/>
            <person name="Mcbreen J.C."/>
            <person name="Conrad R.E."/>
            <person name="Kollar L.M."/>
            <person name="Olsson S."/>
            <person name="Huttunen S."/>
            <person name="Landis J.B."/>
            <person name="Wickett N.J."/>
            <person name="Johnson M.G."/>
            <person name="Rensing S.A."/>
            <person name="Grimwood J."/>
            <person name="Schmutz J."/>
            <person name="Mcdaniel S.F."/>
        </authorList>
    </citation>
    <scope>NUCLEOTIDE SEQUENCE</scope>
    <source>
        <strain evidence="2">R40</strain>
    </source>
</reference>
<name>A0A8T0J5S6_CERPU</name>
<dbReference type="EMBL" id="CM026421">
    <property type="protein sequence ID" value="KAG0590526.1"/>
    <property type="molecule type" value="Genomic_DNA"/>
</dbReference>
<accession>A0A8T0J5S6</accession>
<feature type="region of interest" description="Disordered" evidence="1">
    <location>
        <begin position="103"/>
        <end position="133"/>
    </location>
</feature>
<evidence type="ECO:0000313" key="3">
    <source>
        <dbReference type="Proteomes" id="UP000822688"/>
    </source>
</evidence>
<keyword evidence="3" id="KW-1185">Reference proteome</keyword>
<protein>
    <submittedName>
        <fullName evidence="2">Uncharacterized protein</fullName>
    </submittedName>
</protein>
<dbReference type="AlphaFoldDB" id="A0A8T0J5S6"/>
<gene>
    <name evidence="2" type="ORF">KC19_1G106200</name>
</gene>
<organism evidence="2 3">
    <name type="scientific">Ceratodon purpureus</name>
    <name type="common">Fire moss</name>
    <name type="synonym">Dicranum purpureum</name>
    <dbReference type="NCBI Taxonomy" id="3225"/>
    <lineage>
        <taxon>Eukaryota</taxon>
        <taxon>Viridiplantae</taxon>
        <taxon>Streptophyta</taxon>
        <taxon>Embryophyta</taxon>
        <taxon>Bryophyta</taxon>
        <taxon>Bryophytina</taxon>
        <taxon>Bryopsida</taxon>
        <taxon>Dicranidae</taxon>
        <taxon>Pseudoditrichales</taxon>
        <taxon>Ditrichaceae</taxon>
        <taxon>Ceratodon</taxon>
    </lineage>
</organism>
<feature type="compositionally biased region" description="Basic residues" evidence="1">
    <location>
        <begin position="123"/>
        <end position="133"/>
    </location>
</feature>